<feature type="transmembrane region" description="Helical" evidence="7">
    <location>
        <begin position="392"/>
        <end position="412"/>
    </location>
</feature>
<organism evidence="8 10">
    <name type="scientific">Rotaria magnacalcarata</name>
    <dbReference type="NCBI Taxonomy" id="392030"/>
    <lineage>
        <taxon>Eukaryota</taxon>
        <taxon>Metazoa</taxon>
        <taxon>Spiralia</taxon>
        <taxon>Gnathifera</taxon>
        <taxon>Rotifera</taxon>
        <taxon>Eurotatoria</taxon>
        <taxon>Bdelloidea</taxon>
        <taxon>Philodinida</taxon>
        <taxon>Philodinidae</taxon>
        <taxon>Rotaria</taxon>
    </lineage>
</organism>
<keyword evidence="5 7" id="KW-1133">Transmembrane helix</keyword>
<dbReference type="GO" id="GO:0012505">
    <property type="term" value="C:endomembrane system"/>
    <property type="evidence" value="ECO:0007669"/>
    <property type="project" value="UniProtKB-SubCell"/>
</dbReference>
<keyword evidence="7" id="KW-0458">Lysosome</keyword>
<evidence type="ECO:0000256" key="5">
    <source>
        <dbReference type="ARBA" id="ARBA00022989"/>
    </source>
</evidence>
<evidence type="ECO:0000313" key="8">
    <source>
        <dbReference type="EMBL" id="CAF1106869.1"/>
    </source>
</evidence>
<dbReference type="InterPro" id="IPR003492">
    <property type="entry name" value="Battenin_disease_Cln3"/>
</dbReference>
<sequence length="418" mass="45986">MNSAPIASVRSRAARRKWLIEFVGFWLLGLCNNFGYVVMLSAAHDILKQEGNDSTTQPVSHNTTNRFDCNPTSTGAILLADILPALIIKVTAPLFMHKISYNIRFALIVIFAVSALVIVGLSKVVAFSLFGVACASISSGFGEITMLQLTSFYPKHTVSAWSSGTGAAGLLGALSFAALTGPLKVKPRTAILILLFIPVLQVFSYIMVGASQAAAKHREYQQISDATTTDADTDNNTEEKITVNKTTTVTKFMSKLQLVKPLLKYMIPLSLVYFAEYLINQGLYELIFFHKSNLSHSSQYRWYSVTYQLGVFISRSSVAFFRINHLWILPIIQFTNLGIFFACVYRTAFIPSIWLVFGLVVFEGLIGGGAYVNTFYKISIEIPEPDREFSMGVASVGDSFGITFAGLLAIPLHNAICQ</sequence>
<dbReference type="SUPFAM" id="SSF103473">
    <property type="entry name" value="MFS general substrate transporter"/>
    <property type="match status" value="1"/>
</dbReference>
<feature type="transmembrane region" description="Helical" evidence="7">
    <location>
        <begin position="262"/>
        <end position="279"/>
    </location>
</feature>
<comment type="caution">
    <text evidence="8">The sequence shown here is derived from an EMBL/GenBank/DDBJ whole genome shotgun (WGS) entry which is preliminary data.</text>
</comment>
<dbReference type="GO" id="GO:0051453">
    <property type="term" value="P:regulation of intracellular pH"/>
    <property type="evidence" value="ECO:0007669"/>
    <property type="project" value="TreeGrafter"/>
</dbReference>
<evidence type="ECO:0000313" key="9">
    <source>
        <dbReference type="EMBL" id="CAF4539812.1"/>
    </source>
</evidence>
<feature type="transmembrane region" description="Helical" evidence="7">
    <location>
        <begin position="327"/>
        <end position="345"/>
    </location>
</feature>
<proteinExistence type="inferred from homology"/>
<evidence type="ECO:0000256" key="2">
    <source>
        <dbReference type="ARBA" id="ARBA00007467"/>
    </source>
</evidence>
<accession>A0A814PJR9</accession>
<dbReference type="AlphaFoldDB" id="A0A814PJR9"/>
<feature type="transmembrane region" description="Helical" evidence="7">
    <location>
        <begin position="191"/>
        <end position="210"/>
    </location>
</feature>
<gene>
    <name evidence="9" type="ORF">BYL167_LOCUS37645</name>
    <name evidence="8" type="ORF">CJN711_LOCUS7433</name>
</gene>
<dbReference type="Pfam" id="PF02487">
    <property type="entry name" value="CLN3"/>
    <property type="match status" value="1"/>
</dbReference>
<dbReference type="Proteomes" id="UP000663855">
    <property type="component" value="Unassembled WGS sequence"/>
</dbReference>
<comment type="similarity">
    <text evidence="2 7">Belongs to the battenin family.</text>
</comment>
<feature type="transmembrane region" description="Helical" evidence="7">
    <location>
        <begin position="76"/>
        <end position="95"/>
    </location>
</feature>
<dbReference type="PANTHER" id="PTHR10981:SF0">
    <property type="entry name" value="BATTENIN"/>
    <property type="match status" value="1"/>
</dbReference>
<protein>
    <recommendedName>
        <fullName evidence="7">Battenin</fullName>
    </recommendedName>
</protein>
<feature type="transmembrane region" description="Helical" evidence="7">
    <location>
        <begin position="107"/>
        <end position="138"/>
    </location>
</feature>
<name>A0A814PJR9_9BILA</name>
<dbReference type="PANTHER" id="PTHR10981">
    <property type="entry name" value="BATTENIN"/>
    <property type="match status" value="1"/>
</dbReference>
<dbReference type="PIRSF" id="PIRSF015974">
    <property type="entry name" value="CLN3_BTN1"/>
    <property type="match status" value="1"/>
</dbReference>
<dbReference type="InterPro" id="IPR036259">
    <property type="entry name" value="MFS_trans_sf"/>
</dbReference>
<keyword evidence="3" id="KW-0813">Transport</keyword>
<keyword evidence="6 7" id="KW-0472">Membrane</keyword>
<dbReference type="PRINTS" id="PR01315">
    <property type="entry name" value="BATTENIN"/>
</dbReference>
<keyword evidence="4 7" id="KW-0812">Transmembrane</keyword>
<dbReference type="Proteomes" id="UP000681967">
    <property type="component" value="Unassembled WGS sequence"/>
</dbReference>
<evidence type="ECO:0000313" key="10">
    <source>
        <dbReference type="Proteomes" id="UP000663855"/>
    </source>
</evidence>
<evidence type="ECO:0000256" key="3">
    <source>
        <dbReference type="ARBA" id="ARBA00022448"/>
    </source>
</evidence>
<feature type="transmembrane region" description="Helical" evidence="7">
    <location>
        <begin position="158"/>
        <end position="179"/>
    </location>
</feature>
<dbReference type="GO" id="GO:0007040">
    <property type="term" value="P:lysosome organization"/>
    <property type="evidence" value="ECO:0007669"/>
    <property type="project" value="TreeGrafter"/>
</dbReference>
<dbReference type="EMBL" id="CAJOBH010085834">
    <property type="protein sequence ID" value="CAF4539812.1"/>
    <property type="molecule type" value="Genomic_DNA"/>
</dbReference>
<evidence type="ECO:0000256" key="4">
    <source>
        <dbReference type="ARBA" id="ARBA00022692"/>
    </source>
</evidence>
<feature type="transmembrane region" description="Helical" evidence="7">
    <location>
        <begin position="18"/>
        <end position="39"/>
    </location>
</feature>
<dbReference type="InterPro" id="IPR018460">
    <property type="entry name" value="Battenin_disease_Cln3_subgr"/>
</dbReference>
<feature type="transmembrane region" description="Helical" evidence="7">
    <location>
        <begin position="352"/>
        <end position="372"/>
    </location>
</feature>
<dbReference type="Gene3D" id="1.20.1250.20">
    <property type="entry name" value="MFS general substrate transporter like domains"/>
    <property type="match status" value="1"/>
</dbReference>
<comment type="subcellular location">
    <subcellularLocation>
        <location evidence="1">Endomembrane system</location>
        <topology evidence="1">Multi-pass membrane protein</topology>
    </subcellularLocation>
    <subcellularLocation>
        <location evidence="7">Lysosome membrane</location>
        <topology evidence="7">Multi-pass membrane protein</topology>
    </subcellularLocation>
</comment>
<dbReference type="EMBL" id="CAJNOV010002552">
    <property type="protein sequence ID" value="CAF1106869.1"/>
    <property type="molecule type" value="Genomic_DNA"/>
</dbReference>
<reference evidence="8" key="1">
    <citation type="submission" date="2021-02" db="EMBL/GenBank/DDBJ databases">
        <authorList>
            <person name="Nowell W R."/>
        </authorList>
    </citation>
    <scope>NUCLEOTIDE SEQUENCE</scope>
</reference>
<evidence type="ECO:0000256" key="6">
    <source>
        <dbReference type="ARBA" id="ARBA00023136"/>
    </source>
</evidence>
<evidence type="ECO:0000256" key="1">
    <source>
        <dbReference type="ARBA" id="ARBA00004127"/>
    </source>
</evidence>
<evidence type="ECO:0000256" key="7">
    <source>
        <dbReference type="RuleBase" id="RU361113"/>
    </source>
</evidence>
<dbReference type="GO" id="GO:0005765">
    <property type="term" value="C:lysosomal membrane"/>
    <property type="evidence" value="ECO:0007669"/>
    <property type="project" value="UniProtKB-SubCell"/>
</dbReference>